<keyword evidence="1" id="KW-1133">Transmembrane helix</keyword>
<accession>A0A916Z1U4</accession>
<reference evidence="3" key="1">
    <citation type="journal article" date="2014" name="Int. J. Syst. Evol. Microbiol.">
        <title>Complete genome sequence of Corynebacterium casei LMG S-19264T (=DSM 44701T), isolated from a smear-ripened cheese.</title>
        <authorList>
            <consortium name="US DOE Joint Genome Institute (JGI-PGF)"/>
            <person name="Walter F."/>
            <person name="Albersmeier A."/>
            <person name="Kalinowski J."/>
            <person name="Ruckert C."/>
        </authorList>
    </citation>
    <scope>NUCLEOTIDE SEQUENCE</scope>
    <source>
        <strain evidence="3">CGMCC 1.15958</strain>
    </source>
</reference>
<dbReference type="PANTHER" id="PTHR30289:SF8">
    <property type="entry name" value="YHYH DOMAIN-CONTAINING PROTEIN"/>
    <property type="match status" value="1"/>
</dbReference>
<dbReference type="InterPro" id="IPR025924">
    <property type="entry name" value="YHYH_dom"/>
</dbReference>
<sequence>MLAHVGEHSNTKSVIYTIKGKQVEGHFLMEREGKVFIEQENGKIISADLNDFSFSNQASLSKKIAFLKQINTENRVVGKFTKNTESTDYQSIYVFLFIGILGFIILMKKQNQNPKMAYFLGSFMLFFYACKTNEAEPTTSTTNTTPTLSKTDPSFIEKVFTPYKSEVKTRFDDTYFYVETEGIPQTHNMMVGITSWQQQVPIPQGYTGSNAWSIPLKPEFAASPLSFKTNFMKGAVAIAPNGIPIFNPLNNRGEDAFAIGELDQWGGHCGRADDYHYHIAPLHFEATAGNNPIAMALDGFAIYGTKEPDGTAMKTLDEYHGHNYSNTYHYHTDTKYPYFMAAMRGKVSLDPSTPAPENQILPQAKSAGVRPALTALKGASITNFKATGTNAYSLEYTLDSKKAYVNYAWDTKGVYTFTFIGIDGKSTTTQYTKK</sequence>
<evidence type="ECO:0000313" key="3">
    <source>
        <dbReference type="EMBL" id="GGD72040.1"/>
    </source>
</evidence>
<comment type="caution">
    <text evidence="3">The sequence shown here is derived from an EMBL/GenBank/DDBJ whole genome shotgun (WGS) entry which is preliminary data.</text>
</comment>
<proteinExistence type="predicted"/>
<gene>
    <name evidence="3" type="ORF">GCM10011514_40250</name>
</gene>
<dbReference type="EMBL" id="BMKK01000009">
    <property type="protein sequence ID" value="GGD72040.1"/>
    <property type="molecule type" value="Genomic_DNA"/>
</dbReference>
<evidence type="ECO:0000256" key="1">
    <source>
        <dbReference type="SAM" id="Phobius"/>
    </source>
</evidence>
<keyword evidence="1" id="KW-0812">Transmembrane</keyword>
<protein>
    <recommendedName>
        <fullName evidence="2">YHYH domain-containing protein</fullName>
    </recommendedName>
</protein>
<reference evidence="3" key="2">
    <citation type="submission" date="2020-09" db="EMBL/GenBank/DDBJ databases">
        <authorList>
            <person name="Sun Q."/>
            <person name="Zhou Y."/>
        </authorList>
    </citation>
    <scope>NUCLEOTIDE SEQUENCE</scope>
    <source>
        <strain evidence="3">CGMCC 1.15958</strain>
    </source>
</reference>
<keyword evidence="4" id="KW-1185">Reference proteome</keyword>
<dbReference type="Proteomes" id="UP000609064">
    <property type="component" value="Unassembled WGS sequence"/>
</dbReference>
<evidence type="ECO:0000313" key="4">
    <source>
        <dbReference type="Proteomes" id="UP000609064"/>
    </source>
</evidence>
<feature type="transmembrane region" description="Helical" evidence="1">
    <location>
        <begin position="89"/>
        <end position="107"/>
    </location>
</feature>
<dbReference type="PANTHER" id="PTHR30289">
    <property type="entry name" value="UNCHARACTERIZED PROTEIN YBCL-RELATED"/>
    <property type="match status" value="1"/>
</dbReference>
<feature type="domain" description="YHYH" evidence="2">
    <location>
        <begin position="212"/>
        <end position="306"/>
    </location>
</feature>
<dbReference type="AlphaFoldDB" id="A0A916Z1U4"/>
<keyword evidence="1" id="KW-0472">Membrane</keyword>
<evidence type="ECO:0000259" key="2">
    <source>
        <dbReference type="Pfam" id="PF14240"/>
    </source>
</evidence>
<organism evidence="3 4">
    <name type="scientific">Emticicia aquatilis</name>
    <dbReference type="NCBI Taxonomy" id="1537369"/>
    <lineage>
        <taxon>Bacteria</taxon>
        <taxon>Pseudomonadati</taxon>
        <taxon>Bacteroidota</taxon>
        <taxon>Cytophagia</taxon>
        <taxon>Cytophagales</taxon>
        <taxon>Leadbetterellaceae</taxon>
        <taxon>Emticicia</taxon>
    </lineage>
</organism>
<name>A0A916Z1U4_9BACT</name>
<dbReference type="Pfam" id="PF14240">
    <property type="entry name" value="YHYH"/>
    <property type="match status" value="1"/>
</dbReference>